<dbReference type="InterPro" id="IPR043428">
    <property type="entry name" value="LivM-like"/>
</dbReference>
<dbReference type="AlphaFoldDB" id="A0A0F9MAL4"/>
<feature type="transmembrane region" description="Helical" evidence="6">
    <location>
        <begin position="150"/>
        <end position="169"/>
    </location>
</feature>
<evidence type="ECO:0000256" key="6">
    <source>
        <dbReference type="SAM" id="Phobius"/>
    </source>
</evidence>
<reference evidence="7" key="1">
    <citation type="journal article" date="2015" name="Nature">
        <title>Complex archaea that bridge the gap between prokaryotes and eukaryotes.</title>
        <authorList>
            <person name="Spang A."/>
            <person name="Saw J.H."/>
            <person name="Jorgensen S.L."/>
            <person name="Zaremba-Niedzwiedzka K."/>
            <person name="Martijn J."/>
            <person name="Lind A.E."/>
            <person name="van Eijk R."/>
            <person name="Schleper C."/>
            <person name="Guy L."/>
            <person name="Ettema T.J."/>
        </authorList>
    </citation>
    <scope>NUCLEOTIDE SEQUENCE</scope>
</reference>
<keyword evidence="5 6" id="KW-0472">Membrane</keyword>
<evidence type="ECO:0000256" key="2">
    <source>
        <dbReference type="ARBA" id="ARBA00022475"/>
    </source>
</evidence>
<comment type="subcellular location">
    <subcellularLocation>
        <location evidence="1">Cell membrane</location>
        <topology evidence="1">Multi-pass membrane protein</topology>
    </subcellularLocation>
</comment>
<dbReference type="CDD" id="cd06581">
    <property type="entry name" value="TM_PBP1_LivM_like"/>
    <property type="match status" value="1"/>
</dbReference>
<accession>A0A0F9MAL4</accession>
<sequence length="340" mass="37542">MDIKKYLPYIMLVVLILFPLVVKNDYYTHLMILVLMWVVIGSAWNLIAGYTGQVSFGDAAFFGTGAYTAGLMVTKLGWSPWWGLLFGGFMAVLIAMPFGWICFRLRGAYFALATLALNEIMRSIATIWESLTDGMVGILIMQDFRSKLPYYYIALALAVLTIVIIKVVMGSKWGYYFLSIREDQDAAESLGIDTHHYKMWSLAIAAWLTGVAGALYMNYMGFIDPHVVFSLHDISIMAILVGIVGGVGTHFGPAVGAFVMVAIQELFRTGGFGIIMKLAKASGSEAIIDMAQVITKAHVMGFGILVVLSILYLPNGFVGDWDKILRFLRIKRPNVGEAKP</sequence>
<feature type="transmembrane region" description="Helical" evidence="6">
    <location>
        <begin position="229"/>
        <end position="248"/>
    </location>
</feature>
<evidence type="ECO:0008006" key="8">
    <source>
        <dbReference type="Google" id="ProtNLM"/>
    </source>
</evidence>
<keyword evidence="3 6" id="KW-0812">Transmembrane</keyword>
<evidence type="ECO:0000256" key="3">
    <source>
        <dbReference type="ARBA" id="ARBA00022692"/>
    </source>
</evidence>
<feature type="transmembrane region" description="Helical" evidence="6">
    <location>
        <begin position="81"/>
        <end position="103"/>
    </location>
</feature>
<proteinExistence type="predicted"/>
<feature type="transmembrane region" description="Helical" evidence="6">
    <location>
        <begin position="254"/>
        <end position="276"/>
    </location>
</feature>
<evidence type="ECO:0000256" key="1">
    <source>
        <dbReference type="ARBA" id="ARBA00004651"/>
    </source>
</evidence>
<feature type="transmembrane region" description="Helical" evidence="6">
    <location>
        <begin position="297"/>
        <end position="318"/>
    </location>
</feature>
<dbReference type="Pfam" id="PF02653">
    <property type="entry name" value="BPD_transp_2"/>
    <property type="match status" value="1"/>
</dbReference>
<feature type="transmembrane region" description="Helical" evidence="6">
    <location>
        <begin position="6"/>
        <end position="22"/>
    </location>
</feature>
<keyword evidence="2" id="KW-1003">Cell membrane</keyword>
<protein>
    <recommendedName>
        <fullName evidence="8">Branched-chain amino acid ABC transporter permease</fullName>
    </recommendedName>
</protein>
<dbReference type="GO" id="GO:0005886">
    <property type="term" value="C:plasma membrane"/>
    <property type="evidence" value="ECO:0007669"/>
    <property type="project" value="UniProtKB-SubCell"/>
</dbReference>
<evidence type="ECO:0000256" key="4">
    <source>
        <dbReference type="ARBA" id="ARBA00022989"/>
    </source>
</evidence>
<dbReference type="PANTHER" id="PTHR30482:SF10">
    <property type="entry name" value="HIGH-AFFINITY BRANCHED-CHAIN AMINO ACID TRANSPORT PROTEIN BRAE"/>
    <property type="match status" value="1"/>
</dbReference>
<dbReference type="GO" id="GO:0015658">
    <property type="term" value="F:branched-chain amino acid transmembrane transporter activity"/>
    <property type="evidence" value="ECO:0007669"/>
    <property type="project" value="InterPro"/>
</dbReference>
<name>A0A0F9MAL4_9ZZZZ</name>
<dbReference type="InterPro" id="IPR001851">
    <property type="entry name" value="ABC_transp_permease"/>
</dbReference>
<feature type="transmembrane region" description="Helical" evidence="6">
    <location>
        <begin position="199"/>
        <end position="217"/>
    </location>
</feature>
<evidence type="ECO:0000313" key="7">
    <source>
        <dbReference type="EMBL" id="KKM66197.1"/>
    </source>
</evidence>
<feature type="transmembrane region" description="Helical" evidence="6">
    <location>
        <begin position="29"/>
        <end position="47"/>
    </location>
</feature>
<evidence type="ECO:0000256" key="5">
    <source>
        <dbReference type="ARBA" id="ARBA00023136"/>
    </source>
</evidence>
<dbReference type="PANTHER" id="PTHR30482">
    <property type="entry name" value="HIGH-AFFINITY BRANCHED-CHAIN AMINO ACID TRANSPORT SYSTEM PERMEASE"/>
    <property type="match status" value="1"/>
</dbReference>
<organism evidence="7">
    <name type="scientific">marine sediment metagenome</name>
    <dbReference type="NCBI Taxonomy" id="412755"/>
    <lineage>
        <taxon>unclassified sequences</taxon>
        <taxon>metagenomes</taxon>
        <taxon>ecological metagenomes</taxon>
    </lineage>
</organism>
<dbReference type="EMBL" id="LAZR01010581">
    <property type="protein sequence ID" value="KKM66197.1"/>
    <property type="molecule type" value="Genomic_DNA"/>
</dbReference>
<gene>
    <name evidence="7" type="ORF">LCGC14_1483610</name>
</gene>
<keyword evidence="4 6" id="KW-1133">Transmembrane helix</keyword>
<comment type="caution">
    <text evidence="7">The sequence shown here is derived from an EMBL/GenBank/DDBJ whole genome shotgun (WGS) entry which is preliminary data.</text>
</comment>